<dbReference type="EMBL" id="JBAHYK010000240">
    <property type="protein sequence ID" value="KAL0576194.1"/>
    <property type="molecule type" value="Genomic_DNA"/>
</dbReference>
<keyword evidence="2" id="KW-0732">Signal</keyword>
<feature type="signal peptide" evidence="2">
    <location>
        <begin position="1"/>
        <end position="21"/>
    </location>
</feature>
<evidence type="ECO:0000256" key="2">
    <source>
        <dbReference type="SAM" id="SignalP"/>
    </source>
</evidence>
<evidence type="ECO:0000313" key="4">
    <source>
        <dbReference type="Proteomes" id="UP001465976"/>
    </source>
</evidence>
<dbReference type="Proteomes" id="UP001465976">
    <property type="component" value="Unassembled WGS sequence"/>
</dbReference>
<comment type="caution">
    <text evidence="3">The sequence shown here is derived from an EMBL/GenBank/DDBJ whole genome shotgun (WGS) entry which is preliminary data.</text>
</comment>
<protein>
    <submittedName>
        <fullName evidence="3">Uncharacterized protein</fullName>
    </submittedName>
</protein>
<keyword evidence="4" id="KW-1185">Reference proteome</keyword>
<organism evidence="3 4">
    <name type="scientific">Marasmius crinis-equi</name>
    <dbReference type="NCBI Taxonomy" id="585013"/>
    <lineage>
        <taxon>Eukaryota</taxon>
        <taxon>Fungi</taxon>
        <taxon>Dikarya</taxon>
        <taxon>Basidiomycota</taxon>
        <taxon>Agaricomycotina</taxon>
        <taxon>Agaricomycetes</taxon>
        <taxon>Agaricomycetidae</taxon>
        <taxon>Agaricales</taxon>
        <taxon>Marasmiineae</taxon>
        <taxon>Marasmiaceae</taxon>
        <taxon>Marasmius</taxon>
    </lineage>
</organism>
<proteinExistence type="predicted"/>
<sequence>MFTRTSGLLSVAVLMGASASASITSFEARDITPVSSLVARQSTFDPSVIPSQCQTQCSAVVSDINKCSTSTSTDPLCGCTSAVNTDMKTCFNCLVSLAPTAQADIQKSYDEYILGCNSAGANLPAGTVGNGSGSSASGSASASGSGASSASRTASGSSPTGTSGSSTGNSSGNSNTGSTGSTGSTGNSNSNGNSNSGSSGSSAPGAGNGALSARGNMVLVGGFVATFFVFFF</sequence>
<feature type="compositionally biased region" description="Low complexity" evidence="1">
    <location>
        <begin position="133"/>
        <end position="205"/>
    </location>
</feature>
<reference evidence="3 4" key="1">
    <citation type="submission" date="2024-02" db="EMBL/GenBank/DDBJ databases">
        <title>A draft genome for the cacao thread blight pathogen Marasmius crinis-equi.</title>
        <authorList>
            <person name="Cohen S.P."/>
            <person name="Baruah I.K."/>
            <person name="Amoako-Attah I."/>
            <person name="Bukari Y."/>
            <person name="Meinhardt L.W."/>
            <person name="Bailey B.A."/>
        </authorList>
    </citation>
    <scope>NUCLEOTIDE SEQUENCE [LARGE SCALE GENOMIC DNA]</scope>
    <source>
        <strain evidence="3 4">GH-76</strain>
    </source>
</reference>
<feature type="chain" id="PRO_5047364642" evidence="2">
    <location>
        <begin position="22"/>
        <end position="232"/>
    </location>
</feature>
<accession>A0ABR3FLB1</accession>
<name>A0ABR3FLB1_9AGAR</name>
<evidence type="ECO:0000256" key="1">
    <source>
        <dbReference type="SAM" id="MobiDB-lite"/>
    </source>
</evidence>
<feature type="region of interest" description="Disordered" evidence="1">
    <location>
        <begin position="129"/>
        <end position="206"/>
    </location>
</feature>
<gene>
    <name evidence="3" type="ORF">V5O48_005792</name>
</gene>
<evidence type="ECO:0000313" key="3">
    <source>
        <dbReference type="EMBL" id="KAL0576194.1"/>
    </source>
</evidence>